<organism evidence="5 6">
    <name type="scientific">Candidatus Viadribacter manganicus</name>
    <dbReference type="NCBI Taxonomy" id="1759059"/>
    <lineage>
        <taxon>Bacteria</taxon>
        <taxon>Pseudomonadati</taxon>
        <taxon>Pseudomonadota</taxon>
        <taxon>Alphaproteobacteria</taxon>
        <taxon>Hyphomonadales</taxon>
        <taxon>Hyphomonadaceae</taxon>
        <taxon>Candidatus Viadribacter</taxon>
    </lineage>
</organism>
<dbReference type="InterPro" id="IPR042099">
    <property type="entry name" value="ANL_N_sf"/>
</dbReference>
<feature type="transmembrane region" description="Helical" evidence="3">
    <location>
        <begin position="66"/>
        <end position="87"/>
    </location>
</feature>
<dbReference type="PANTHER" id="PTHR43201:SF5">
    <property type="entry name" value="MEDIUM-CHAIN ACYL-COA LIGASE ACSF2, MITOCHONDRIAL"/>
    <property type="match status" value="1"/>
</dbReference>
<evidence type="ECO:0000256" key="1">
    <source>
        <dbReference type="ARBA" id="ARBA00006432"/>
    </source>
</evidence>
<keyword evidence="2" id="KW-0436">Ligase</keyword>
<dbReference type="InParanoid" id="A0A1B1AD75"/>
<dbReference type="AlphaFoldDB" id="A0A1B1AD75"/>
<reference evidence="5 6" key="1">
    <citation type="submission" date="2015-11" db="EMBL/GenBank/DDBJ databases">
        <title>Whole-Genome Sequence of Candidatus Oderbacter manganicum from the National Park Lower Oder Valley, Germany.</title>
        <authorList>
            <person name="Braun B."/>
            <person name="Liere K."/>
            <person name="Szewzyk U."/>
        </authorList>
    </citation>
    <scope>NUCLEOTIDE SEQUENCE [LARGE SCALE GENOMIC DNA]</scope>
    <source>
        <strain evidence="5 6">OTSz_A_272</strain>
    </source>
</reference>
<dbReference type="SUPFAM" id="SSF56801">
    <property type="entry name" value="Acetyl-CoA synthetase-like"/>
    <property type="match status" value="1"/>
</dbReference>
<dbReference type="Gene3D" id="3.30.300.30">
    <property type="match status" value="1"/>
</dbReference>
<evidence type="ECO:0000256" key="2">
    <source>
        <dbReference type="ARBA" id="ARBA00022598"/>
    </source>
</evidence>
<proteinExistence type="inferred from homology"/>
<dbReference type="FunCoup" id="A0A1B1AD75">
    <property type="interactions" value="113"/>
</dbReference>
<evidence type="ECO:0000313" key="6">
    <source>
        <dbReference type="Proteomes" id="UP000092498"/>
    </source>
</evidence>
<dbReference type="STRING" id="1759059.ATE48_00510"/>
<comment type="similarity">
    <text evidence="1">Belongs to the ATP-dependent AMP-binding enzyme family.</text>
</comment>
<dbReference type="InterPro" id="IPR045851">
    <property type="entry name" value="AMP-bd_C_sf"/>
</dbReference>
<evidence type="ECO:0000256" key="3">
    <source>
        <dbReference type="SAM" id="Phobius"/>
    </source>
</evidence>
<evidence type="ECO:0000259" key="4">
    <source>
        <dbReference type="Pfam" id="PF00501"/>
    </source>
</evidence>
<dbReference type="GO" id="GO:0031956">
    <property type="term" value="F:medium-chain fatty acid-CoA ligase activity"/>
    <property type="evidence" value="ECO:0007669"/>
    <property type="project" value="TreeGrafter"/>
</dbReference>
<accession>A0A1B1AD75</accession>
<keyword evidence="3" id="KW-0472">Membrane</keyword>
<dbReference type="RefSeq" id="WP_066766684.1">
    <property type="nucleotide sequence ID" value="NZ_CP013244.1"/>
</dbReference>
<dbReference type="PANTHER" id="PTHR43201">
    <property type="entry name" value="ACYL-COA SYNTHETASE"/>
    <property type="match status" value="1"/>
</dbReference>
<dbReference type="OrthoDB" id="9803968at2"/>
<dbReference type="EMBL" id="CP013244">
    <property type="protein sequence ID" value="ANP44508.1"/>
    <property type="molecule type" value="Genomic_DNA"/>
</dbReference>
<keyword evidence="3" id="KW-0812">Transmembrane</keyword>
<name>A0A1B1AD75_9PROT</name>
<dbReference type="InterPro" id="IPR000873">
    <property type="entry name" value="AMP-dep_synth/lig_dom"/>
</dbReference>
<dbReference type="KEGG" id="cbot:ATE48_00510"/>
<dbReference type="Proteomes" id="UP000092498">
    <property type="component" value="Chromosome"/>
</dbReference>
<feature type="domain" description="AMP-dependent synthetase/ligase" evidence="4">
    <location>
        <begin position="39"/>
        <end position="378"/>
    </location>
</feature>
<protein>
    <recommendedName>
        <fullName evidence="4">AMP-dependent synthetase/ligase domain-containing protein</fullName>
    </recommendedName>
</protein>
<evidence type="ECO:0000313" key="5">
    <source>
        <dbReference type="EMBL" id="ANP44508.1"/>
    </source>
</evidence>
<keyword evidence="6" id="KW-1185">Reference proteome</keyword>
<dbReference type="GO" id="GO:0006631">
    <property type="term" value="P:fatty acid metabolic process"/>
    <property type="evidence" value="ECO:0007669"/>
    <property type="project" value="TreeGrafter"/>
</dbReference>
<keyword evidence="3" id="KW-1133">Transmembrane helix</keyword>
<dbReference type="Pfam" id="PF00501">
    <property type="entry name" value="AMP-binding"/>
    <property type="match status" value="1"/>
</dbReference>
<sequence length="522" mass="56919">MAQRSFELARTRVSLFEALLRARDLKGGKFKILEDHTRTPQTYDDIVRKAFALGGKLDTLIKRRETAGILLPTGVACTVAFFALHAIGRTPAMLNFTAGAMNLRSACDAANVRKIITARAFIKMAKLEALEAELSKFAKLIYLEDIGKTIDFGDKLVALVKGFFPRLFAAKASPDDTGVILFTSGSYGTPKGAVLSHANIVGNVEQAHAHIPFDPNWSFFCPLPMFHSFGLTGGVMLPIFTGHKTFLFPSPLQVKEIPKLIKETGANVFFATDTFAQQYARNAADGDLNCIQLMVCGAERVKPETRELYMQRFGVELLEGYGATEASPVIAVNIPGANKHGSVGQFIPGIEWRLEPVPGIEGGQKLYVRGPNVMRGYLDPTKPFGIDLLPEGWHDTGDVVDVDEDGFIRILGRVKRFAKVGGEMVSLNAVESYAQTVWPEHLHAAVALPDSRKGERIILFTDHAGATAEDLLAWCKANGASELAVPKRIVVVDEIPVLGSGKTDYVVMQRMAAERFAEAKAA</sequence>
<gene>
    <name evidence="5" type="ORF">ATE48_00510</name>
</gene>
<dbReference type="Gene3D" id="3.40.50.12780">
    <property type="entry name" value="N-terminal domain of ligase-like"/>
    <property type="match status" value="1"/>
</dbReference>